<keyword evidence="3" id="KW-1185">Reference proteome</keyword>
<name>A0A8X7CBS4_9ARAC</name>
<feature type="region of interest" description="Disordered" evidence="1">
    <location>
        <begin position="23"/>
        <end position="67"/>
    </location>
</feature>
<dbReference type="EMBL" id="BMAV01015576">
    <property type="protein sequence ID" value="GFY65599.1"/>
    <property type="molecule type" value="Genomic_DNA"/>
</dbReference>
<reference evidence="2" key="1">
    <citation type="submission" date="2020-08" db="EMBL/GenBank/DDBJ databases">
        <title>Multicomponent nature underlies the extraordinary mechanical properties of spider dragline silk.</title>
        <authorList>
            <person name="Kono N."/>
            <person name="Nakamura H."/>
            <person name="Mori M."/>
            <person name="Yoshida Y."/>
            <person name="Ohtoshi R."/>
            <person name="Malay A.D."/>
            <person name="Moran D.A.P."/>
            <person name="Tomita M."/>
            <person name="Numata K."/>
            <person name="Arakawa K."/>
        </authorList>
    </citation>
    <scope>NUCLEOTIDE SEQUENCE</scope>
</reference>
<organism evidence="2 3">
    <name type="scientific">Trichonephila inaurata madagascariensis</name>
    <dbReference type="NCBI Taxonomy" id="2747483"/>
    <lineage>
        <taxon>Eukaryota</taxon>
        <taxon>Metazoa</taxon>
        <taxon>Ecdysozoa</taxon>
        <taxon>Arthropoda</taxon>
        <taxon>Chelicerata</taxon>
        <taxon>Arachnida</taxon>
        <taxon>Araneae</taxon>
        <taxon>Araneomorphae</taxon>
        <taxon>Entelegynae</taxon>
        <taxon>Araneoidea</taxon>
        <taxon>Nephilidae</taxon>
        <taxon>Trichonephila</taxon>
        <taxon>Trichonephila inaurata</taxon>
    </lineage>
</organism>
<comment type="caution">
    <text evidence="2">The sequence shown here is derived from an EMBL/GenBank/DDBJ whole genome shotgun (WGS) entry which is preliminary data.</text>
</comment>
<sequence length="81" mass="8628">MTYVYKQYNQAKKLLTSAAVPRQQGSLQKRAHEGIPVPGGLSGHGDGFYTGQGKQHHGPHLLGSGSSPCLRLQRALNSMAG</sequence>
<dbReference type="AlphaFoldDB" id="A0A8X7CBS4"/>
<proteinExistence type="predicted"/>
<evidence type="ECO:0000313" key="2">
    <source>
        <dbReference type="EMBL" id="GFY65599.1"/>
    </source>
</evidence>
<evidence type="ECO:0000256" key="1">
    <source>
        <dbReference type="SAM" id="MobiDB-lite"/>
    </source>
</evidence>
<feature type="compositionally biased region" description="Gly residues" evidence="1">
    <location>
        <begin position="40"/>
        <end position="50"/>
    </location>
</feature>
<evidence type="ECO:0000313" key="3">
    <source>
        <dbReference type="Proteomes" id="UP000886998"/>
    </source>
</evidence>
<dbReference type="Proteomes" id="UP000886998">
    <property type="component" value="Unassembled WGS sequence"/>
</dbReference>
<accession>A0A8X7CBS4</accession>
<gene>
    <name evidence="2" type="ORF">TNIN_91621</name>
</gene>
<protein>
    <submittedName>
        <fullName evidence="2">Uncharacterized protein</fullName>
    </submittedName>
</protein>